<dbReference type="Pfam" id="PF14529">
    <property type="entry name" value="Exo_endo_phos_2"/>
    <property type="match status" value="1"/>
</dbReference>
<sequence>MFHNLETGSRGICLYIHSSLKPSPVDTIDSDFEEHILAECKRDNLPSLLVGLVYRSPNSSKDNNEKLNSLLVKAAQLKHYELLIMGDFNYPEIDWDSSTSEAGPSHPATSFVKATKDAFLVQHQKEPTRFRPGQKANIVDLVLTSEEGTVEEISTTPGMGKSDHFTLIIDLSMNMKKPTARTSFNYAKMDADVLTRELGAIDWKREGKGLKVEEYWTLLKGKISSAVEKAVPKRNTQGRRRQKWMDGGTLTSVRTKHKLFRRWLQTKSGEDYTAYVRARNRASAACRKAKKKLEKTVAKSARTNPKAFWSYVKSKTSTRSGVGDLKKEDGNRATTDRDKAELLNTFFQSVFTNEDDGPLPQPPTYNYGEALVDFDIKDEEVKKKLQGLKTNKAGGPDGISPLVLSTAADSLAHPVAELFRRSLAAEQVPGDWKRATVTPIFKKGSRLTPGNYRPVSLTCILCKVMEGLVRERVMKHLAENNLIHKEQHGFVAGRSCVTQLLDVLDAWTEVLDDGGSVDIIYTDFMKAFDSVPHKRLLSKVAAHGIQGKVLRWVESFLTDRTQCVVVNGASSQQAKVTSGVPQGSVCGPLLFVIYINDLPEVCSCPVRLFADDTKVYTRSDTEGGPEALQHDLDSLQQWSDNWLLRFHPDKCHTLKLGNKKSEAKYFMKGKRGGVDVNIELQESEVEKDLGVHVDNRLSFKEHVSIVSGKANQIVGVIRRTFDYLTEEMFIQLYKSLVRPKLEYGHSVWQPHNKTLCAEVENVQRRATKLIPGLKDEPYCERLKALKLPSLEHRRLRGDMIDTFKYVHGMYEADRPHFEPISSRDTRGHSLKLGKDHCRLNVRSNYFSQRVVNTWNSLPEEAVTAPSVNSFKTRIDNFWRHSTSMYNPTCLV</sequence>
<dbReference type="InterPro" id="IPR043502">
    <property type="entry name" value="DNA/RNA_pol_sf"/>
</dbReference>
<dbReference type="Gene3D" id="3.60.10.10">
    <property type="entry name" value="Endonuclease/exonuclease/phosphatase"/>
    <property type="match status" value="1"/>
</dbReference>
<dbReference type="Pfam" id="PF00078">
    <property type="entry name" value="RVT_1"/>
    <property type="match status" value="1"/>
</dbReference>
<gene>
    <name evidence="2" type="ORF">V1264_003628</name>
</gene>
<dbReference type="GO" id="GO:0007508">
    <property type="term" value="P:larval heart development"/>
    <property type="evidence" value="ECO:0007669"/>
    <property type="project" value="TreeGrafter"/>
</dbReference>
<dbReference type="CDD" id="cd01650">
    <property type="entry name" value="RT_nLTR_like"/>
    <property type="match status" value="1"/>
</dbReference>
<evidence type="ECO:0000259" key="1">
    <source>
        <dbReference type="PROSITE" id="PS50878"/>
    </source>
</evidence>
<name>A0AAN9G929_9CAEN</name>
<proteinExistence type="predicted"/>
<dbReference type="PROSITE" id="PS50878">
    <property type="entry name" value="RT_POL"/>
    <property type="match status" value="1"/>
</dbReference>
<dbReference type="Proteomes" id="UP001374579">
    <property type="component" value="Unassembled WGS sequence"/>
</dbReference>
<feature type="domain" description="Reverse transcriptase" evidence="1">
    <location>
        <begin position="421"/>
        <end position="693"/>
    </location>
</feature>
<reference evidence="2 3" key="1">
    <citation type="submission" date="2024-02" db="EMBL/GenBank/DDBJ databases">
        <title>Chromosome-scale genome assembly of the rough periwinkle Littorina saxatilis.</title>
        <authorList>
            <person name="De Jode A."/>
            <person name="Faria R."/>
            <person name="Formenti G."/>
            <person name="Sims Y."/>
            <person name="Smith T.P."/>
            <person name="Tracey A."/>
            <person name="Wood J.M.D."/>
            <person name="Zagrodzka Z.B."/>
            <person name="Johannesson K."/>
            <person name="Butlin R.K."/>
            <person name="Leder E.H."/>
        </authorList>
    </citation>
    <scope>NUCLEOTIDE SEQUENCE [LARGE SCALE GENOMIC DNA]</scope>
    <source>
        <strain evidence="2">Snail1</strain>
        <tissue evidence="2">Muscle</tissue>
    </source>
</reference>
<dbReference type="InterPro" id="IPR000477">
    <property type="entry name" value="RT_dom"/>
</dbReference>
<dbReference type="AlphaFoldDB" id="A0AAN9G929"/>
<dbReference type="PANTHER" id="PTHR33395">
    <property type="entry name" value="TRANSCRIPTASE, PUTATIVE-RELATED-RELATED"/>
    <property type="match status" value="1"/>
</dbReference>
<keyword evidence="3" id="KW-1185">Reference proteome</keyword>
<organism evidence="2 3">
    <name type="scientific">Littorina saxatilis</name>
    <dbReference type="NCBI Taxonomy" id="31220"/>
    <lineage>
        <taxon>Eukaryota</taxon>
        <taxon>Metazoa</taxon>
        <taxon>Spiralia</taxon>
        <taxon>Lophotrochozoa</taxon>
        <taxon>Mollusca</taxon>
        <taxon>Gastropoda</taxon>
        <taxon>Caenogastropoda</taxon>
        <taxon>Littorinimorpha</taxon>
        <taxon>Littorinoidea</taxon>
        <taxon>Littorinidae</taxon>
        <taxon>Littorina</taxon>
    </lineage>
</organism>
<dbReference type="SUPFAM" id="SSF56219">
    <property type="entry name" value="DNase I-like"/>
    <property type="match status" value="1"/>
</dbReference>
<dbReference type="SUPFAM" id="SSF56672">
    <property type="entry name" value="DNA/RNA polymerases"/>
    <property type="match status" value="1"/>
</dbReference>
<comment type="caution">
    <text evidence="2">The sequence shown here is derived from an EMBL/GenBank/DDBJ whole genome shotgun (WGS) entry which is preliminary data.</text>
</comment>
<dbReference type="GO" id="GO:0003824">
    <property type="term" value="F:catalytic activity"/>
    <property type="evidence" value="ECO:0007669"/>
    <property type="project" value="InterPro"/>
</dbReference>
<protein>
    <recommendedName>
        <fullName evidence="1">Reverse transcriptase domain-containing protein</fullName>
    </recommendedName>
</protein>
<dbReference type="PANTHER" id="PTHR33395:SF22">
    <property type="entry name" value="REVERSE TRANSCRIPTASE DOMAIN-CONTAINING PROTEIN"/>
    <property type="match status" value="1"/>
</dbReference>
<accession>A0AAN9G929</accession>
<evidence type="ECO:0000313" key="2">
    <source>
        <dbReference type="EMBL" id="KAK7099497.1"/>
    </source>
</evidence>
<dbReference type="GO" id="GO:0031012">
    <property type="term" value="C:extracellular matrix"/>
    <property type="evidence" value="ECO:0007669"/>
    <property type="project" value="TreeGrafter"/>
</dbReference>
<dbReference type="GO" id="GO:0061343">
    <property type="term" value="P:cell adhesion involved in heart morphogenesis"/>
    <property type="evidence" value="ECO:0007669"/>
    <property type="project" value="TreeGrafter"/>
</dbReference>
<evidence type="ECO:0000313" key="3">
    <source>
        <dbReference type="Proteomes" id="UP001374579"/>
    </source>
</evidence>
<dbReference type="InterPro" id="IPR036691">
    <property type="entry name" value="Endo/exonu/phosph_ase_sf"/>
</dbReference>
<dbReference type="EMBL" id="JBAMIC010000012">
    <property type="protein sequence ID" value="KAK7099497.1"/>
    <property type="molecule type" value="Genomic_DNA"/>
</dbReference>
<dbReference type="InterPro" id="IPR005135">
    <property type="entry name" value="Endo/exonuclease/phosphatase"/>
</dbReference>